<organism evidence="6 7">
    <name type="scientific">Podospora didyma</name>
    <dbReference type="NCBI Taxonomy" id="330526"/>
    <lineage>
        <taxon>Eukaryota</taxon>
        <taxon>Fungi</taxon>
        <taxon>Dikarya</taxon>
        <taxon>Ascomycota</taxon>
        <taxon>Pezizomycotina</taxon>
        <taxon>Sordariomycetes</taxon>
        <taxon>Sordariomycetidae</taxon>
        <taxon>Sordariales</taxon>
        <taxon>Podosporaceae</taxon>
        <taxon>Podospora</taxon>
    </lineage>
</organism>
<comment type="pathway">
    <text evidence="1">Alkaloid biosynthesis; ergot alkaloid biosynthesis.</text>
</comment>
<dbReference type="InterPro" id="IPR036291">
    <property type="entry name" value="NAD(P)-bd_dom_sf"/>
</dbReference>
<dbReference type="InterPro" id="IPR051604">
    <property type="entry name" value="Ergot_Alk_Oxidoreductase"/>
</dbReference>
<evidence type="ECO:0000313" key="7">
    <source>
        <dbReference type="Proteomes" id="UP001285441"/>
    </source>
</evidence>
<gene>
    <name evidence="6" type="ORF">B0H63DRAFT_78506</name>
</gene>
<dbReference type="Proteomes" id="UP001285441">
    <property type="component" value="Unassembled WGS sequence"/>
</dbReference>
<dbReference type="PANTHER" id="PTHR43162">
    <property type="match status" value="1"/>
</dbReference>
<dbReference type="GO" id="GO:0016491">
    <property type="term" value="F:oxidoreductase activity"/>
    <property type="evidence" value="ECO:0007669"/>
    <property type="project" value="UniProtKB-KW"/>
</dbReference>
<dbReference type="EMBL" id="JAULSW010000010">
    <property type="protein sequence ID" value="KAK3368607.1"/>
    <property type="molecule type" value="Genomic_DNA"/>
</dbReference>
<name>A0AAE0N2R8_9PEZI</name>
<dbReference type="Gene3D" id="3.40.50.720">
    <property type="entry name" value="NAD(P)-binding Rossmann-like Domain"/>
    <property type="match status" value="1"/>
</dbReference>
<evidence type="ECO:0000259" key="5">
    <source>
        <dbReference type="Pfam" id="PF05368"/>
    </source>
</evidence>
<dbReference type="InterPro" id="IPR019901">
    <property type="entry name" value="Ergot_alkaloid_biosynthesis"/>
</dbReference>
<dbReference type="PANTHER" id="PTHR43162:SF1">
    <property type="entry name" value="PRESTALK A DIFFERENTIATION PROTEIN A"/>
    <property type="match status" value="1"/>
</dbReference>
<feature type="domain" description="NmrA-like" evidence="5">
    <location>
        <begin position="129"/>
        <end position="250"/>
    </location>
</feature>
<sequence length="290" mass="32246">MAVLLTGGAGAKTAQRIASLCDEVKIPYLYASRSAPESPSASNPPAVRFDWVKQETWGAPFEYAFPGGETIRAVYIIMPRVPEPEKHINAFIDFAVTKGAKRFVLMAGTTAQKGREGPGKVWEHMVEKGVEWAVCRPTWFMENLVEETYHLKTVREEGKIYTAIGDERVPFVSAVDIGAVAFVALTSPEAPNTDYRIVGPENLTHDEVAAKLSKKLGRDIQHVKMTPEERVNHLKTSLGLNDHHANYMVWLEKQAAEGLENHSNDVVERITGQKPVSLESFVEQHHELMG</sequence>
<reference evidence="6" key="1">
    <citation type="journal article" date="2023" name="Mol. Phylogenet. Evol.">
        <title>Genome-scale phylogeny and comparative genomics of the fungal order Sordariales.</title>
        <authorList>
            <person name="Hensen N."/>
            <person name="Bonometti L."/>
            <person name="Westerberg I."/>
            <person name="Brannstrom I.O."/>
            <person name="Guillou S."/>
            <person name="Cros-Aarteil S."/>
            <person name="Calhoun S."/>
            <person name="Haridas S."/>
            <person name="Kuo A."/>
            <person name="Mondo S."/>
            <person name="Pangilinan J."/>
            <person name="Riley R."/>
            <person name="LaButti K."/>
            <person name="Andreopoulos B."/>
            <person name="Lipzen A."/>
            <person name="Chen C."/>
            <person name="Yan M."/>
            <person name="Daum C."/>
            <person name="Ng V."/>
            <person name="Clum A."/>
            <person name="Steindorff A."/>
            <person name="Ohm R.A."/>
            <person name="Martin F."/>
            <person name="Silar P."/>
            <person name="Natvig D.O."/>
            <person name="Lalanne C."/>
            <person name="Gautier V."/>
            <person name="Ament-Velasquez S.L."/>
            <person name="Kruys A."/>
            <person name="Hutchinson M.I."/>
            <person name="Powell A.J."/>
            <person name="Barry K."/>
            <person name="Miller A.N."/>
            <person name="Grigoriev I.V."/>
            <person name="Debuchy R."/>
            <person name="Gladieux P."/>
            <person name="Hiltunen Thoren M."/>
            <person name="Johannesson H."/>
        </authorList>
    </citation>
    <scope>NUCLEOTIDE SEQUENCE</scope>
    <source>
        <strain evidence="6">CBS 232.78</strain>
    </source>
</reference>
<evidence type="ECO:0000313" key="6">
    <source>
        <dbReference type="EMBL" id="KAK3368607.1"/>
    </source>
</evidence>
<dbReference type="SUPFAM" id="SSF51735">
    <property type="entry name" value="NAD(P)-binding Rossmann-fold domains"/>
    <property type="match status" value="1"/>
</dbReference>
<protein>
    <submittedName>
        <fullName evidence="6">Nucleoside-diphosphate-sugar epimerase family protein</fullName>
    </submittedName>
</protein>
<keyword evidence="3" id="KW-0017">Alkaloid metabolism</keyword>
<dbReference type="Gene3D" id="3.90.25.10">
    <property type="entry name" value="UDP-galactose 4-epimerase, domain 1"/>
    <property type="match status" value="1"/>
</dbReference>
<comment type="similarity">
    <text evidence="2">Belongs to the fgaFS/easG family.</text>
</comment>
<reference evidence="6" key="2">
    <citation type="submission" date="2023-06" db="EMBL/GenBank/DDBJ databases">
        <authorList>
            <consortium name="Lawrence Berkeley National Laboratory"/>
            <person name="Haridas S."/>
            <person name="Hensen N."/>
            <person name="Bonometti L."/>
            <person name="Westerberg I."/>
            <person name="Brannstrom I.O."/>
            <person name="Guillou S."/>
            <person name="Cros-Aarteil S."/>
            <person name="Calhoun S."/>
            <person name="Kuo A."/>
            <person name="Mondo S."/>
            <person name="Pangilinan J."/>
            <person name="Riley R."/>
            <person name="LaButti K."/>
            <person name="Andreopoulos B."/>
            <person name="Lipzen A."/>
            <person name="Chen C."/>
            <person name="Yanf M."/>
            <person name="Daum C."/>
            <person name="Ng V."/>
            <person name="Clum A."/>
            <person name="Steindorff A."/>
            <person name="Ohm R."/>
            <person name="Martin F."/>
            <person name="Silar P."/>
            <person name="Natvig D."/>
            <person name="Lalanne C."/>
            <person name="Gautier V."/>
            <person name="Ament-velasquez S.L."/>
            <person name="Kruys A."/>
            <person name="Hutchinson M.I."/>
            <person name="Powell A.J."/>
            <person name="Barry K."/>
            <person name="Miller A.N."/>
            <person name="Grigoriev I.V."/>
            <person name="Debuchy R."/>
            <person name="Gladieux P."/>
            <person name="Thoren M.H."/>
            <person name="Johannesson H."/>
        </authorList>
    </citation>
    <scope>NUCLEOTIDE SEQUENCE</scope>
    <source>
        <strain evidence="6">CBS 232.78</strain>
    </source>
</reference>
<comment type="caution">
    <text evidence="6">The sequence shown here is derived from an EMBL/GenBank/DDBJ whole genome shotgun (WGS) entry which is preliminary data.</text>
</comment>
<evidence type="ECO:0000256" key="2">
    <source>
        <dbReference type="ARBA" id="ARBA00005372"/>
    </source>
</evidence>
<dbReference type="InterPro" id="IPR008030">
    <property type="entry name" value="NmrA-like"/>
</dbReference>
<accession>A0AAE0N2R8</accession>
<proteinExistence type="inferred from homology"/>
<evidence type="ECO:0000256" key="3">
    <source>
        <dbReference type="ARBA" id="ARBA00022589"/>
    </source>
</evidence>
<dbReference type="Pfam" id="PF05368">
    <property type="entry name" value="NmrA"/>
    <property type="match status" value="1"/>
</dbReference>
<evidence type="ECO:0000256" key="1">
    <source>
        <dbReference type="ARBA" id="ARBA00005107"/>
    </source>
</evidence>
<dbReference type="AlphaFoldDB" id="A0AAE0N2R8"/>
<dbReference type="GO" id="GO:0009820">
    <property type="term" value="P:alkaloid metabolic process"/>
    <property type="evidence" value="ECO:0007669"/>
    <property type="project" value="UniProtKB-KW"/>
</dbReference>
<keyword evidence="4" id="KW-0560">Oxidoreductase</keyword>
<dbReference type="NCBIfam" id="TIGR03649">
    <property type="entry name" value="ergot_EASG"/>
    <property type="match status" value="1"/>
</dbReference>
<evidence type="ECO:0000256" key="4">
    <source>
        <dbReference type="ARBA" id="ARBA00023002"/>
    </source>
</evidence>
<keyword evidence="7" id="KW-1185">Reference proteome</keyword>